<evidence type="ECO:0000313" key="3">
    <source>
        <dbReference type="Proteomes" id="UP000034166"/>
    </source>
</evidence>
<proteinExistence type="predicted"/>
<sequence>MGSFFVGSIMSGIGFLTISLFFWGLIVAAGLGFVLALLRRSWKGFMFSGTAFLIPGIVLASQEGYYYLFLFFSPLAFIMAILFKSAEEKGT</sequence>
<dbReference type="EMBL" id="LAYY01000033">
    <property type="protein sequence ID" value="KKK36343.1"/>
    <property type="molecule type" value="Genomic_DNA"/>
</dbReference>
<evidence type="ECO:0000313" key="2">
    <source>
        <dbReference type="EMBL" id="KKK36343.1"/>
    </source>
</evidence>
<keyword evidence="1" id="KW-0812">Transmembrane</keyword>
<keyword evidence="1" id="KW-0472">Membrane</keyword>
<evidence type="ECO:0000256" key="1">
    <source>
        <dbReference type="SAM" id="Phobius"/>
    </source>
</evidence>
<organism evidence="2 3">
    <name type="scientific">Mesobacillus campisalis</name>
    <dbReference type="NCBI Taxonomy" id="1408103"/>
    <lineage>
        <taxon>Bacteria</taxon>
        <taxon>Bacillati</taxon>
        <taxon>Bacillota</taxon>
        <taxon>Bacilli</taxon>
        <taxon>Bacillales</taxon>
        <taxon>Bacillaceae</taxon>
        <taxon>Mesobacillus</taxon>
    </lineage>
</organism>
<feature type="transmembrane region" description="Helical" evidence="1">
    <location>
        <begin position="44"/>
        <end position="60"/>
    </location>
</feature>
<feature type="transmembrane region" description="Helical" evidence="1">
    <location>
        <begin position="12"/>
        <end position="37"/>
    </location>
</feature>
<dbReference type="PATRIC" id="fig|1408103.3.peg.4397"/>
<dbReference type="AlphaFoldDB" id="A0A0M2SQ44"/>
<dbReference type="RefSeq" id="WP_046525510.1">
    <property type="nucleotide sequence ID" value="NZ_LAYY01000033.1"/>
</dbReference>
<name>A0A0M2SQ44_9BACI</name>
<gene>
    <name evidence="2" type="ORF">WQ57_19860</name>
</gene>
<accession>A0A0M2SQ44</accession>
<dbReference type="Proteomes" id="UP000034166">
    <property type="component" value="Unassembled WGS sequence"/>
</dbReference>
<protein>
    <submittedName>
        <fullName evidence="2">Uncharacterized protein</fullName>
    </submittedName>
</protein>
<comment type="caution">
    <text evidence="2">The sequence shown here is derived from an EMBL/GenBank/DDBJ whole genome shotgun (WGS) entry which is preliminary data.</text>
</comment>
<reference evidence="2 3" key="1">
    <citation type="submission" date="2015-04" db="EMBL/GenBank/DDBJ databases">
        <title>Taxonomic description and genome sequence of Bacillus campisalis sp. nov., a novel member of the genus Bacillus isolated from solar saltern.</title>
        <authorList>
            <person name="Mathan Kumar R."/>
            <person name="Kaur G."/>
            <person name="Kumar A."/>
            <person name="Singh N.K."/>
            <person name="Kaur N."/>
            <person name="Kumar N."/>
            <person name="Mayilraj S."/>
        </authorList>
    </citation>
    <scope>NUCLEOTIDE SEQUENCE [LARGE SCALE GENOMIC DNA]</scope>
    <source>
        <strain evidence="2 3">SA2-6</strain>
    </source>
</reference>
<dbReference type="OrthoDB" id="2892502at2"/>
<feature type="transmembrane region" description="Helical" evidence="1">
    <location>
        <begin position="66"/>
        <end position="83"/>
    </location>
</feature>
<keyword evidence="1" id="KW-1133">Transmembrane helix</keyword>
<keyword evidence="3" id="KW-1185">Reference proteome</keyword>